<evidence type="ECO:0000313" key="2">
    <source>
        <dbReference type="Proteomes" id="UP001500936"/>
    </source>
</evidence>
<keyword evidence="1" id="KW-0436">Ligase</keyword>
<dbReference type="Pfam" id="PF13563">
    <property type="entry name" value="2_5_RNA_ligase2"/>
    <property type="match status" value="1"/>
</dbReference>
<dbReference type="SUPFAM" id="SSF55144">
    <property type="entry name" value="LigT-like"/>
    <property type="match status" value="1"/>
</dbReference>
<gene>
    <name evidence="1" type="ORF">GCM10023187_13460</name>
</gene>
<name>A0ABP8K4W0_9BACT</name>
<dbReference type="PANTHER" id="PTHR40037">
    <property type="entry name" value="PHOSPHOESTERASE YJCG-RELATED"/>
    <property type="match status" value="1"/>
</dbReference>
<proteinExistence type="predicted"/>
<evidence type="ECO:0000313" key="1">
    <source>
        <dbReference type="EMBL" id="GAA4400369.1"/>
    </source>
</evidence>
<protein>
    <submittedName>
        <fullName evidence="1">2'-5' RNA ligase family protein</fullName>
    </submittedName>
</protein>
<comment type="caution">
    <text evidence="1">The sequence shown here is derived from an EMBL/GenBank/DDBJ whole genome shotgun (WGS) entry which is preliminary data.</text>
</comment>
<dbReference type="PANTHER" id="PTHR40037:SF1">
    <property type="entry name" value="PHOSPHOESTERASE SAOUHSC_00951-RELATED"/>
    <property type="match status" value="1"/>
</dbReference>
<dbReference type="Gene3D" id="3.90.1140.10">
    <property type="entry name" value="Cyclic phosphodiesterase"/>
    <property type="match status" value="1"/>
</dbReference>
<dbReference type="EMBL" id="BAABHB010000002">
    <property type="protein sequence ID" value="GAA4400369.1"/>
    <property type="molecule type" value="Genomic_DNA"/>
</dbReference>
<sequence>MALLPDEAIQQEVTVFKRAAAEQFGSRHALKSPPHITIVPPFKLANDKITALQEALTTAASQLFPFSIHLHNFDHFGQRVIFVNVKTDESLQHCYQVTTEVFHQQLGLKPDPRPFHAHMTVAFKDLHRSAFPDAWAYFSQQPYDRTFTAHTLTLLKHTRQRWEPFGSYEL</sequence>
<dbReference type="RefSeq" id="WP_345265247.1">
    <property type="nucleotide sequence ID" value="NZ_BAABHB010000002.1"/>
</dbReference>
<keyword evidence="2" id="KW-1185">Reference proteome</keyword>
<dbReference type="InterPro" id="IPR050580">
    <property type="entry name" value="2H_phosphoesterase_YjcG-like"/>
</dbReference>
<dbReference type="Proteomes" id="UP001500936">
    <property type="component" value="Unassembled WGS sequence"/>
</dbReference>
<organism evidence="1 2">
    <name type="scientific">Nibrella viscosa</name>
    <dbReference type="NCBI Taxonomy" id="1084524"/>
    <lineage>
        <taxon>Bacteria</taxon>
        <taxon>Pseudomonadati</taxon>
        <taxon>Bacteroidota</taxon>
        <taxon>Cytophagia</taxon>
        <taxon>Cytophagales</taxon>
        <taxon>Spirosomataceae</taxon>
        <taxon>Nibrella</taxon>
    </lineage>
</organism>
<accession>A0ABP8K4W0</accession>
<reference evidence="2" key="1">
    <citation type="journal article" date="2019" name="Int. J. Syst. Evol. Microbiol.">
        <title>The Global Catalogue of Microorganisms (GCM) 10K type strain sequencing project: providing services to taxonomists for standard genome sequencing and annotation.</title>
        <authorList>
            <consortium name="The Broad Institute Genomics Platform"/>
            <consortium name="The Broad Institute Genome Sequencing Center for Infectious Disease"/>
            <person name="Wu L."/>
            <person name="Ma J."/>
        </authorList>
    </citation>
    <scope>NUCLEOTIDE SEQUENCE [LARGE SCALE GENOMIC DNA]</scope>
    <source>
        <strain evidence="2">JCM 17925</strain>
    </source>
</reference>
<dbReference type="InterPro" id="IPR009097">
    <property type="entry name" value="Cyclic_Pdiesterase"/>
</dbReference>
<dbReference type="GO" id="GO:0016874">
    <property type="term" value="F:ligase activity"/>
    <property type="evidence" value="ECO:0007669"/>
    <property type="project" value="UniProtKB-KW"/>
</dbReference>